<evidence type="ECO:0000256" key="11">
    <source>
        <dbReference type="SAM" id="MobiDB-lite"/>
    </source>
</evidence>
<evidence type="ECO:0000256" key="4">
    <source>
        <dbReference type="ARBA" id="ARBA00022846"/>
    </source>
</evidence>
<feature type="coiled-coil region" evidence="10">
    <location>
        <begin position="107"/>
        <end position="145"/>
    </location>
</feature>
<dbReference type="GO" id="GO:0005858">
    <property type="term" value="C:axonemal dynein complex"/>
    <property type="evidence" value="ECO:0007669"/>
    <property type="project" value="InterPro"/>
</dbReference>
<dbReference type="InterPro" id="IPR039750">
    <property type="entry name" value="DRC1/DRC2"/>
</dbReference>
<evidence type="ECO:0000259" key="13">
    <source>
        <dbReference type="Pfam" id="PF14775"/>
    </source>
</evidence>
<dbReference type="GO" id="GO:0070286">
    <property type="term" value="P:axonemal dynein complex assembly"/>
    <property type="evidence" value="ECO:0007669"/>
    <property type="project" value="InterPro"/>
</dbReference>
<dbReference type="InterPro" id="IPR029440">
    <property type="entry name" value="DRC1_C"/>
</dbReference>
<feature type="region of interest" description="Disordered" evidence="11">
    <location>
        <begin position="1"/>
        <end position="27"/>
    </location>
</feature>
<comment type="function">
    <text evidence="9">Component of the nexin-dynein regulatory complex (N-DRC) a key regulator of ciliary/flagellar motility which maintains the alignment and integrity of the distal axoneme and regulates microtubule sliding in motile axonemes. Plays a critical role in the assembly of N-DRC and also stabilizes the assembly of multiple inner dynein arms and radial spokes. Coassembles with CCDC65/DRC2 to form a central scaffold needed for assembly of the N-DRC and its attachment to the outer doublet microtubules.</text>
</comment>
<dbReference type="InterPro" id="IPR039505">
    <property type="entry name" value="DRC1/2_N"/>
</dbReference>
<comment type="similarity">
    <text evidence="2">Belongs to the DRC1 family.</text>
</comment>
<feature type="domain" description="Dynein regulatory complex protein 1/2 N-terminal" evidence="12">
    <location>
        <begin position="49"/>
        <end position="150"/>
    </location>
</feature>
<keyword evidence="15" id="KW-1185">Reference proteome</keyword>
<dbReference type="Proteomes" id="UP000536033">
    <property type="component" value="Unassembled WGS sequence"/>
</dbReference>
<organism evidence="14 15">
    <name type="scientific">Alca torda</name>
    <name type="common">Razorbill</name>
    <dbReference type="NCBI Taxonomy" id="28689"/>
    <lineage>
        <taxon>Eukaryota</taxon>
        <taxon>Metazoa</taxon>
        <taxon>Chordata</taxon>
        <taxon>Craniata</taxon>
        <taxon>Vertebrata</taxon>
        <taxon>Euteleostomi</taxon>
        <taxon>Archelosauria</taxon>
        <taxon>Archosauria</taxon>
        <taxon>Dinosauria</taxon>
        <taxon>Saurischia</taxon>
        <taxon>Theropoda</taxon>
        <taxon>Coelurosauria</taxon>
        <taxon>Aves</taxon>
        <taxon>Neognathae</taxon>
        <taxon>Neoaves</taxon>
        <taxon>Charadriiformes</taxon>
        <taxon>Alcidae</taxon>
        <taxon>Alca</taxon>
    </lineage>
</organism>
<evidence type="ECO:0000256" key="9">
    <source>
        <dbReference type="ARBA" id="ARBA00046115"/>
    </source>
</evidence>
<dbReference type="GO" id="GO:0060285">
    <property type="term" value="P:cilium-dependent cell motility"/>
    <property type="evidence" value="ECO:0007669"/>
    <property type="project" value="TreeGrafter"/>
</dbReference>
<evidence type="ECO:0000256" key="6">
    <source>
        <dbReference type="ARBA" id="ARBA00023069"/>
    </source>
</evidence>
<comment type="subcellular location">
    <subcellularLocation>
        <location evidence="1">Cytoplasm</location>
        <location evidence="1">Cytoskeleton</location>
        <location evidence="1">Flagellum axoneme</location>
    </subcellularLocation>
</comment>
<dbReference type="PANTHER" id="PTHR21625">
    <property type="entry name" value="NYD-SP28 PROTEIN"/>
    <property type="match status" value="1"/>
</dbReference>
<evidence type="ECO:0000256" key="8">
    <source>
        <dbReference type="ARBA" id="ARBA00031554"/>
    </source>
</evidence>
<keyword evidence="6" id="KW-0969">Cilium</keyword>
<gene>
    <name evidence="14" type="primary">Drc1</name>
    <name evidence="14" type="ORF">ALCTOR_R14031</name>
</gene>
<protein>
    <recommendedName>
        <fullName evidence="3">Dynein regulatory complex protein 1</fullName>
    </recommendedName>
    <alternativeName>
        <fullName evidence="8">Coiled-coil domain-containing protein 164</fullName>
    </alternativeName>
</protein>
<evidence type="ECO:0000313" key="15">
    <source>
        <dbReference type="Proteomes" id="UP000536033"/>
    </source>
</evidence>
<dbReference type="GO" id="GO:0003352">
    <property type="term" value="P:regulation of cilium movement"/>
    <property type="evidence" value="ECO:0007669"/>
    <property type="project" value="TreeGrafter"/>
</dbReference>
<dbReference type="EMBL" id="VZSD01004609">
    <property type="protein sequence ID" value="NWX70917.1"/>
    <property type="molecule type" value="Genomic_DNA"/>
</dbReference>
<keyword evidence="5 10" id="KW-0175">Coiled coil</keyword>
<evidence type="ECO:0000256" key="5">
    <source>
        <dbReference type="ARBA" id="ARBA00023054"/>
    </source>
</evidence>
<dbReference type="Pfam" id="PF14772">
    <property type="entry name" value="NYD-SP28"/>
    <property type="match status" value="1"/>
</dbReference>
<evidence type="ECO:0000313" key="14">
    <source>
        <dbReference type="EMBL" id="NWX70917.1"/>
    </source>
</evidence>
<evidence type="ECO:0000256" key="7">
    <source>
        <dbReference type="ARBA" id="ARBA00023273"/>
    </source>
</evidence>
<feature type="non-terminal residue" evidence="14">
    <location>
        <position position="713"/>
    </location>
</feature>
<evidence type="ECO:0000256" key="3">
    <source>
        <dbReference type="ARBA" id="ARBA00013815"/>
    </source>
</evidence>
<feature type="non-terminal residue" evidence="14">
    <location>
        <position position="1"/>
    </location>
</feature>
<dbReference type="AlphaFoldDB" id="A0A7K6YHL9"/>
<evidence type="ECO:0000256" key="10">
    <source>
        <dbReference type="SAM" id="Coils"/>
    </source>
</evidence>
<feature type="region of interest" description="Disordered" evidence="11">
    <location>
        <begin position="548"/>
        <end position="580"/>
    </location>
</feature>
<keyword evidence="4" id="KW-0282">Flagellum</keyword>
<comment type="caution">
    <text evidence="14">The sequence shown here is derived from an EMBL/GenBank/DDBJ whole genome shotgun (WGS) entry which is preliminary data.</text>
</comment>
<evidence type="ECO:0000256" key="2">
    <source>
        <dbReference type="ARBA" id="ARBA00009688"/>
    </source>
</evidence>
<feature type="coiled-coil region" evidence="10">
    <location>
        <begin position="209"/>
        <end position="318"/>
    </location>
</feature>
<reference evidence="14 15" key="1">
    <citation type="submission" date="2019-09" db="EMBL/GenBank/DDBJ databases">
        <title>Bird 10,000 Genomes (B10K) Project - Family phase.</title>
        <authorList>
            <person name="Zhang G."/>
        </authorList>
    </citation>
    <scope>NUCLEOTIDE SEQUENCE [LARGE SCALE GENOMIC DNA]</scope>
    <source>
        <strain evidence="14">OUT-0003</strain>
        <tissue evidence="14">Muscle</tissue>
    </source>
</reference>
<accession>A0A7K6YHL9</accession>
<feature type="domain" description="Dynein regulatory complex protein 1 C-terminal" evidence="13">
    <location>
        <begin position="631"/>
        <end position="690"/>
    </location>
</feature>
<evidence type="ECO:0000259" key="12">
    <source>
        <dbReference type="Pfam" id="PF14772"/>
    </source>
</evidence>
<sequence>REALGEDEEPKVAEEEEEQRRSHKQVEESRQRLAKLLFDGTQMVTNIQVAADLRETQRRAEEAELRLQRAEKLDKEATSSTYKFVEITSKWALAEEMTIPQELWQLLNQQQQQCALLLEEKNKLISDLQQELRNKDEQYVQAIKKQSDDIHLLLERMEEQIRLVLKTYRHKLLQIEKAFELERQELLDNNRKKWEEGIQAYNKQELEYLRGRMRKVEEFEKQLNQLRVQDEKEYNSMKIRLENDVENLERQLQQFKAIYQLNQEKLDYSLQVLKKQDEENTIMRSQQRRKLNRLHSLLNNLRTKLAKQEKQFREENQSLAADCERITGQCKEVQRSMRHFAVSDAEKFTEIWLMNEEEAKGLMRKALDADRIIHAQQLGLSWEEPHYWFLNNVGPLERYKVKRTVTKLAAEVLTAGSREGGKEKTAKVEDRVTPLRNISKKTAKRILELLSDESGFLIENKLLKPLNALGRQERTLMKLDSIFTALGIDSEDDLYQLVDFFQKYKAQEVAVSQGQAAGSWKLPGRRWLLGRRRWWKTQCPACWPCLQSQGSPGGEDVTDPPEDREDGGSGARRDELKSPGTSLASLPSVYIHADDVLKILKAFMRDFDKPREKDGSAKEVLQVRDSSEDSEYWEALAHVIPEPTLKLWDALAVALEEYYEVLTRRASLLAEAALLRQQNSELYLLLEEYVGSGVNHKLFSPPTQWMDLDMSYP</sequence>
<evidence type="ECO:0000256" key="1">
    <source>
        <dbReference type="ARBA" id="ARBA00004611"/>
    </source>
</evidence>
<keyword evidence="7" id="KW-0966">Cell projection</keyword>
<proteinExistence type="inferred from homology"/>
<name>A0A7K6YHL9_ALCTO</name>
<dbReference type="Pfam" id="PF14775">
    <property type="entry name" value="NYD-SP28_assoc"/>
    <property type="match status" value="1"/>
</dbReference>
<feature type="compositionally biased region" description="Acidic residues" evidence="11">
    <location>
        <begin position="556"/>
        <end position="565"/>
    </location>
</feature>
<dbReference type="PANTHER" id="PTHR21625:SF1">
    <property type="entry name" value="DYNEIN REGULATORY COMPLEX PROTEIN 1"/>
    <property type="match status" value="1"/>
</dbReference>